<dbReference type="Pfam" id="PF02826">
    <property type="entry name" value="2-Hacid_dh_C"/>
    <property type="match status" value="1"/>
</dbReference>
<dbReference type="AlphaFoldDB" id="A0A0R1QR66"/>
<dbReference type="EMBL" id="AZEZ01000085">
    <property type="protein sequence ID" value="KRL43432.1"/>
    <property type="molecule type" value="Genomic_DNA"/>
</dbReference>
<keyword evidence="2" id="KW-0520">NAD</keyword>
<dbReference type="STRING" id="1423770.FD29_GL000961"/>
<evidence type="ECO:0000259" key="5">
    <source>
        <dbReference type="Pfam" id="PF02826"/>
    </source>
</evidence>
<comment type="caution">
    <text evidence="6">The sequence shown here is derived from an EMBL/GenBank/DDBJ whole genome shotgun (WGS) entry which is preliminary data.</text>
</comment>
<dbReference type="Proteomes" id="UP000050872">
    <property type="component" value="Unassembled WGS sequence"/>
</dbReference>
<dbReference type="SUPFAM" id="SSF52283">
    <property type="entry name" value="Formate/glycerate dehydrogenase catalytic domain-like"/>
    <property type="match status" value="1"/>
</dbReference>
<proteinExistence type="inferred from homology"/>
<reference evidence="6 7" key="1">
    <citation type="journal article" date="2015" name="Genome Announc.">
        <title>Expanding the biotechnology potential of lactobacilli through comparative genomics of 213 strains and associated genera.</title>
        <authorList>
            <person name="Sun Z."/>
            <person name="Harris H.M."/>
            <person name="McCann A."/>
            <person name="Guo C."/>
            <person name="Argimon S."/>
            <person name="Zhang W."/>
            <person name="Yang X."/>
            <person name="Jeffery I.B."/>
            <person name="Cooney J.C."/>
            <person name="Kagawa T.F."/>
            <person name="Liu W."/>
            <person name="Song Y."/>
            <person name="Salvetti E."/>
            <person name="Wrobel A."/>
            <person name="Rasinkangas P."/>
            <person name="Parkhill J."/>
            <person name="Rea M.C."/>
            <person name="O'Sullivan O."/>
            <person name="Ritari J."/>
            <person name="Douillard F.P."/>
            <person name="Paul Ross R."/>
            <person name="Yang R."/>
            <person name="Briner A.E."/>
            <person name="Felis G.E."/>
            <person name="de Vos W.M."/>
            <person name="Barrangou R."/>
            <person name="Klaenhammer T.R."/>
            <person name="Caufield P.W."/>
            <person name="Cui Y."/>
            <person name="Zhang H."/>
            <person name="O'Toole P.W."/>
        </authorList>
    </citation>
    <scope>NUCLEOTIDE SEQUENCE [LARGE SCALE GENOMIC DNA]</scope>
    <source>
        <strain evidence="6 7">DSM 14500</strain>
    </source>
</reference>
<evidence type="ECO:0000313" key="6">
    <source>
        <dbReference type="EMBL" id="KRL43432.1"/>
    </source>
</evidence>
<evidence type="ECO:0000259" key="4">
    <source>
        <dbReference type="Pfam" id="PF00389"/>
    </source>
</evidence>
<dbReference type="SUPFAM" id="SSF51735">
    <property type="entry name" value="NAD(P)-binding Rossmann-fold domains"/>
    <property type="match status" value="1"/>
</dbReference>
<dbReference type="GO" id="GO:0008720">
    <property type="term" value="F:D-lactate dehydrogenase (NAD+) activity"/>
    <property type="evidence" value="ECO:0007669"/>
    <property type="project" value="TreeGrafter"/>
</dbReference>
<keyword evidence="3" id="KW-0560">Oxidoreductase</keyword>
<dbReference type="InterPro" id="IPR006140">
    <property type="entry name" value="D-isomer_DH_NAD-bd"/>
</dbReference>
<comment type="similarity">
    <text evidence="1 3">Belongs to the D-isomer specific 2-hydroxyacid dehydrogenase family.</text>
</comment>
<gene>
    <name evidence="6" type="ORF">FD29_GL000961</name>
</gene>
<dbReference type="InterPro" id="IPR058205">
    <property type="entry name" value="D-LDH-like"/>
</dbReference>
<dbReference type="InterPro" id="IPR006139">
    <property type="entry name" value="D-isomer_2_OHA_DH_cat_dom"/>
</dbReference>
<protein>
    <submittedName>
        <fullName evidence="6">D-lactate dehydrogenase</fullName>
    </submittedName>
</protein>
<dbReference type="PANTHER" id="PTHR43026">
    <property type="entry name" value="2-HYDROXYACID DEHYDROGENASE HOMOLOG 1-RELATED"/>
    <property type="match status" value="1"/>
</dbReference>
<accession>A0A0R1QR66</accession>
<dbReference type="PANTHER" id="PTHR43026:SF1">
    <property type="entry name" value="2-HYDROXYACID DEHYDROGENASE HOMOLOG 1-RELATED"/>
    <property type="match status" value="1"/>
</dbReference>
<sequence>MTGGSTMKIFAYGIRDDEKLVLEEWKSTNPGVEVNFTGYDLTSDSAFLADDADGIVTMQNAHYSRDALEILNKLGIHNLSTRTTNIANFNFKDLKELGFKLTNVPDYCASSIAEHVIVLMGQLLQQQPQFTEKMHQGDFTLSPNIGQSFSSQTIGVIGTGRTGLAVIKLLQALGSKVIAYDIEHNSDLETQGLYADHLTELYQKSDVITLQLPLTSNTRYLINDSAIKQMKPGVILINCAHGQLLDTDALIKGLDSGQIAGAGLDVLDDETSVFGKIWSSLKNIPNGDIRDLLQRNNVVITPHNAFYTQTAVRKMVITAFDSNKALIEGKTPSTIVDLDK</sequence>
<dbReference type="PATRIC" id="fig|1423770.3.peg.991"/>
<dbReference type="Gene3D" id="3.40.50.720">
    <property type="entry name" value="NAD(P)-binding Rossmann-like Domain"/>
    <property type="match status" value="2"/>
</dbReference>
<dbReference type="Pfam" id="PF00389">
    <property type="entry name" value="2-Hacid_dh"/>
    <property type="match status" value="1"/>
</dbReference>
<dbReference type="InterPro" id="IPR036291">
    <property type="entry name" value="NAD(P)-bd_dom_sf"/>
</dbReference>
<keyword evidence="7" id="KW-1185">Reference proteome</keyword>
<evidence type="ECO:0000256" key="1">
    <source>
        <dbReference type="ARBA" id="ARBA00005854"/>
    </source>
</evidence>
<evidence type="ECO:0000256" key="2">
    <source>
        <dbReference type="ARBA" id="ARBA00023027"/>
    </source>
</evidence>
<evidence type="ECO:0000313" key="7">
    <source>
        <dbReference type="Proteomes" id="UP000050872"/>
    </source>
</evidence>
<feature type="domain" description="D-isomer specific 2-hydroxyacid dehydrogenase catalytic" evidence="4">
    <location>
        <begin position="24"/>
        <end position="336"/>
    </location>
</feature>
<name>A0A0R1QR66_9LACO</name>
<feature type="domain" description="D-isomer specific 2-hydroxyacid dehydrogenase NAD-binding" evidence="5">
    <location>
        <begin position="118"/>
        <end position="305"/>
    </location>
</feature>
<organism evidence="6 7">
    <name type="scientific">Companilactobacillus mindensis DSM 14500</name>
    <dbReference type="NCBI Taxonomy" id="1423770"/>
    <lineage>
        <taxon>Bacteria</taxon>
        <taxon>Bacillati</taxon>
        <taxon>Bacillota</taxon>
        <taxon>Bacilli</taxon>
        <taxon>Lactobacillales</taxon>
        <taxon>Lactobacillaceae</taxon>
        <taxon>Companilactobacillus</taxon>
    </lineage>
</organism>
<evidence type="ECO:0000256" key="3">
    <source>
        <dbReference type="RuleBase" id="RU003719"/>
    </source>
</evidence>
<dbReference type="GO" id="GO:0051287">
    <property type="term" value="F:NAD binding"/>
    <property type="evidence" value="ECO:0007669"/>
    <property type="project" value="InterPro"/>
</dbReference>